<dbReference type="Proteomes" id="UP000028493">
    <property type="component" value="Unassembled WGS sequence"/>
</dbReference>
<organism evidence="1 2">
    <name type="scientific">Xenorhabdus bovienii str. kraussei Becker Underwood</name>
    <dbReference type="NCBI Taxonomy" id="1398204"/>
    <lineage>
        <taxon>Bacteria</taxon>
        <taxon>Pseudomonadati</taxon>
        <taxon>Pseudomonadota</taxon>
        <taxon>Gammaproteobacteria</taxon>
        <taxon>Enterobacterales</taxon>
        <taxon>Morganellaceae</taxon>
        <taxon>Xenorhabdus</taxon>
    </lineage>
</organism>
<dbReference type="RefSeq" id="WP_012989002.1">
    <property type="nucleotide sequence ID" value="NZ_CAWLXS010000410.1"/>
</dbReference>
<dbReference type="AlphaFoldDB" id="A0A077PXL0"/>
<evidence type="ECO:0000313" key="2">
    <source>
        <dbReference type="Proteomes" id="UP000028493"/>
    </source>
</evidence>
<dbReference type="HOGENOM" id="CLU_1916284_0_0_6"/>
<sequence length="132" mass="14536">MATKTLSFVAIKSGWYVSYYFMTEAGYDYTITLTDKSTGTIYGTWTKNEDGDASIYKYSSSFEYTGSDGELICVVDCPESQKLDNSFSANLITPSAGSPTLGYTYCAAFEDFGGSIDYNDFFVCLVGWTHEG</sequence>
<reference evidence="1" key="1">
    <citation type="submission" date="2013-07" db="EMBL/GenBank/DDBJ databases">
        <title>Sub-species coevolution in mutualistic symbiosis.</title>
        <authorList>
            <person name="Murfin K."/>
            <person name="Klassen J."/>
            <person name="Lee M."/>
            <person name="Forst S."/>
            <person name="Stock P."/>
            <person name="Goodrich-Blair H."/>
        </authorList>
    </citation>
    <scope>NUCLEOTIDE SEQUENCE [LARGE SCALE GENOMIC DNA]</scope>
    <source>
        <strain evidence="1">Kraussei Becker Underwood</strain>
    </source>
</reference>
<comment type="caution">
    <text evidence="1">The sequence shown here is derived from an EMBL/GenBank/DDBJ whole genome shotgun (WGS) entry which is preliminary data.</text>
</comment>
<name>A0A077PXL0_XENBV</name>
<evidence type="ECO:0000313" key="1">
    <source>
        <dbReference type="EMBL" id="CDH25943.1"/>
    </source>
</evidence>
<proteinExistence type="predicted"/>
<protein>
    <submittedName>
        <fullName evidence="1">Uncharacterized protein</fullName>
    </submittedName>
</protein>
<dbReference type="EMBL" id="CBSZ010000366">
    <property type="protein sequence ID" value="CDH25943.1"/>
    <property type="molecule type" value="Genomic_DNA"/>
</dbReference>
<accession>A0A077PXL0</accession>
<gene>
    <name evidence="1" type="ORF">XBKB1_4280004</name>
</gene>